<proteinExistence type="predicted"/>
<protein>
    <submittedName>
        <fullName evidence="1">Uncharacterized protein</fullName>
    </submittedName>
</protein>
<name>A0A0F9EA41_9ZZZZ</name>
<feature type="non-terminal residue" evidence="1">
    <location>
        <position position="1"/>
    </location>
</feature>
<sequence length="21" mass="2437">ISLGDDFVRDILEKGEVLYVR</sequence>
<evidence type="ECO:0000313" key="1">
    <source>
        <dbReference type="EMBL" id="KKL63086.1"/>
    </source>
</evidence>
<organism evidence="1">
    <name type="scientific">marine sediment metagenome</name>
    <dbReference type="NCBI Taxonomy" id="412755"/>
    <lineage>
        <taxon>unclassified sequences</taxon>
        <taxon>metagenomes</taxon>
        <taxon>ecological metagenomes</taxon>
    </lineage>
</organism>
<reference evidence="1" key="1">
    <citation type="journal article" date="2015" name="Nature">
        <title>Complex archaea that bridge the gap between prokaryotes and eukaryotes.</title>
        <authorList>
            <person name="Spang A."/>
            <person name="Saw J.H."/>
            <person name="Jorgensen S.L."/>
            <person name="Zaremba-Niedzwiedzka K."/>
            <person name="Martijn J."/>
            <person name="Lind A.E."/>
            <person name="van Eijk R."/>
            <person name="Schleper C."/>
            <person name="Guy L."/>
            <person name="Ettema T.J."/>
        </authorList>
    </citation>
    <scope>NUCLEOTIDE SEQUENCE</scope>
</reference>
<dbReference type="EMBL" id="LAZR01028283">
    <property type="protein sequence ID" value="KKL63086.1"/>
    <property type="molecule type" value="Genomic_DNA"/>
</dbReference>
<comment type="caution">
    <text evidence="1">The sequence shown here is derived from an EMBL/GenBank/DDBJ whole genome shotgun (WGS) entry which is preliminary data.</text>
</comment>
<dbReference type="AlphaFoldDB" id="A0A0F9EA41"/>
<gene>
    <name evidence="1" type="ORF">LCGC14_2178590</name>
</gene>
<accession>A0A0F9EA41</accession>